<feature type="transmembrane region" description="Helical" evidence="2">
    <location>
        <begin position="333"/>
        <end position="351"/>
    </location>
</feature>
<name>A0ABN5NHT1_9PROT</name>
<dbReference type="PANTHER" id="PTHR43849">
    <property type="entry name" value="BLL3936 PROTEIN"/>
    <property type="match status" value="1"/>
</dbReference>
<feature type="transmembrane region" description="Helical" evidence="2">
    <location>
        <begin position="487"/>
        <end position="507"/>
    </location>
</feature>
<comment type="subcellular location">
    <subcellularLocation>
        <location evidence="1">Cell inner membrane</location>
        <topology evidence="1">Multi-pass membrane protein</topology>
    </subcellularLocation>
</comment>
<keyword evidence="2" id="KW-1133">Transmembrane helix</keyword>
<keyword evidence="1" id="KW-1003">Cell membrane</keyword>
<feature type="transmembrane region" description="Helical" evidence="2">
    <location>
        <begin position="463"/>
        <end position="481"/>
    </location>
</feature>
<feature type="transmembrane region" description="Helical" evidence="2">
    <location>
        <begin position="37"/>
        <end position="55"/>
    </location>
</feature>
<dbReference type="RefSeq" id="WP_064788546.1">
    <property type="nucleotide sequence ID" value="NZ_CP031555.1"/>
</dbReference>
<keyword evidence="1" id="KW-0813">Transport</keyword>
<evidence type="ECO:0000313" key="5">
    <source>
        <dbReference type="Proteomes" id="UP000256971"/>
    </source>
</evidence>
<feature type="transmembrane region" description="Helical" evidence="2">
    <location>
        <begin position="288"/>
        <end position="312"/>
    </location>
</feature>
<feature type="transmembrane region" description="Helical" evidence="2">
    <location>
        <begin position="9"/>
        <end position="31"/>
    </location>
</feature>
<feature type="transmembrane region" description="Helical" evidence="2">
    <location>
        <begin position="357"/>
        <end position="375"/>
    </location>
</feature>
<dbReference type="NCBIfam" id="TIGR02123">
    <property type="entry name" value="TRAP_fused"/>
    <property type="match status" value="1"/>
</dbReference>
<dbReference type="PANTHER" id="PTHR43849:SF2">
    <property type="entry name" value="BLL3936 PROTEIN"/>
    <property type="match status" value="1"/>
</dbReference>
<feature type="transmembrane region" description="Helical" evidence="2">
    <location>
        <begin position="170"/>
        <end position="195"/>
    </location>
</feature>
<feature type="transmembrane region" description="Helical" evidence="2">
    <location>
        <begin position="519"/>
        <end position="535"/>
    </location>
</feature>
<keyword evidence="1" id="KW-0997">Cell inner membrane</keyword>
<gene>
    <name evidence="4" type="ORF">DY252_17190</name>
</gene>
<accession>A0ABN5NHT1</accession>
<feature type="domain" description="TRAP C4-dicarboxylate transport system permease DctM subunit" evidence="3">
    <location>
        <begin position="105"/>
        <end position="533"/>
    </location>
</feature>
<evidence type="ECO:0000256" key="2">
    <source>
        <dbReference type="SAM" id="Phobius"/>
    </source>
</evidence>
<keyword evidence="2" id="KW-0472">Membrane</keyword>
<keyword evidence="2" id="KW-0812">Transmembrane</keyword>
<sequence>MRTVLFSALAWRVLAAIAIALHITFIVFIPISDTILNAWHLSFVLCLGFGAFSLLKDATLLKRLRDTVLALTGLCAGVYFILNEDQVFERFELTLMDQLVAFGAVLLVLELTRRVVGWVIPAIAVFLMAYVMYLGKYADGVFFFGGISEYRMAYRLFWQDGALLGSTTTISATIIFMFVFMSCLMRAAGATQFIINGTASLLRKIPGGSAHVAVLSSALMGTVSGSAVANVAGTGALTIPMMKRAGLKPEIAGGVEAAASTGSQLVPPIMGAGIFIMSDWVGVPYTELVLLGIIPAILYFMSISFTVHLQLLKSGKLNICEDDEVPEVRLRDGVAFIVPIAVLIILLSIGYSPVYSAAIAAAGVVVCSFLGPQPLTVSKWIPIVEDTMKTVLPTAIVLICSGLIVVSVETSGLVVALAQSLAAFGNENALIILGLIALISMFLGMGLPVTASYIVVAAFGAQALVSLGVEPVAAHMAIFWLSQDSLLTPPVCLAAFAAAGIAGGNPVKTGVNAMMLGKGLYIMPVLFVFHGLLFTNNVSDVVHATGTGVFALALLAVASTGQAFAKLNAYERLITASASILILFPSWSLQVAGAAIGGAILLYSFVKRNEKCSEDAMSVAGDKK</sequence>
<evidence type="ECO:0000256" key="1">
    <source>
        <dbReference type="RuleBase" id="RU369079"/>
    </source>
</evidence>
<protein>
    <submittedName>
        <fullName evidence="4">TRAP transporter permease</fullName>
    </submittedName>
</protein>
<feature type="transmembrane region" description="Helical" evidence="2">
    <location>
        <begin position="573"/>
        <end position="606"/>
    </location>
</feature>
<dbReference type="Pfam" id="PF06808">
    <property type="entry name" value="DctM"/>
    <property type="match status" value="1"/>
</dbReference>
<evidence type="ECO:0000313" key="4">
    <source>
        <dbReference type="EMBL" id="AXO15760.1"/>
    </source>
</evidence>
<evidence type="ECO:0000259" key="3">
    <source>
        <dbReference type="Pfam" id="PF06808"/>
    </source>
</evidence>
<dbReference type="InterPro" id="IPR010656">
    <property type="entry name" value="DctM"/>
</dbReference>
<feature type="transmembrane region" description="Helical" evidence="2">
    <location>
        <begin position="396"/>
        <end position="418"/>
    </location>
</feature>
<proteinExistence type="predicted"/>
<reference evidence="4 5" key="1">
    <citation type="submission" date="2018-08" db="EMBL/GenBank/DDBJ databases">
        <title>Complete genome sequence of type strain Thalassospira indica MCCC 1A01103T, isolated from isolated from deep seawater of the Indian Ocean.</title>
        <authorList>
            <person name="Liu Y."/>
        </authorList>
    </citation>
    <scope>NUCLEOTIDE SEQUENCE [LARGE SCALE GENOMIC DNA]</scope>
    <source>
        <strain evidence="4 5">PB8BT</strain>
    </source>
</reference>
<organism evidence="4 5">
    <name type="scientific">Thalassospira indica</name>
    <dbReference type="NCBI Taxonomy" id="1891279"/>
    <lineage>
        <taxon>Bacteria</taxon>
        <taxon>Pseudomonadati</taxon>
        <taxon>Pseudomonadota</taxon>
        <taxon>Alphaproteobacteria</taxon>
        <taxon>Rhodospirillales</taxon>
        <taxon>Thalassospiraceae</taxon>
        <taxon>Thalassospira</taxon>
    </lineage>
</organism>
<feature type="transmembrane region" description="Helical" evidence="2">
    <location>
        <begin position="430"/>
        <end position="456"/>
    </location>
</feature>
<keyword evidence="5" id="KW-1185">Reference proteome</keyword>
<dbReference type="EMBL" id="CP031555">
    <property type="protein sequence ID" value="AXO15760.1"/>
    <property type="molecule type" value="Genomic_DNA"/>
</dbReference>
<comment type="function">
    <text evidence="1">Part of the tripartite ATP-independent periplasmic (TRAP) transport system.</text>
</comment>
<dbReference type="InterPro" id="IPR011853">
    <property type="entry name" value="TRAP_DctM-Dct_fused"/>
</dbReference>
<feature type="transmembrane region" description="Helical" evidence="2">
    <location>
        <begin position="115"/>
        <end position="134"/>
    </location>
</feature>
<feature type="transmembrane region" description="Helical" evidence="2">
    <location>
        <begin position="541"/>
        <end position="561"/>
    </location>
</feature>
<dbReference type="Proteomes" id="UP000256971">
    <property type="component" value="Chromosome"/>
</dbReference>